<dbReference type="OrthoDB" id="279428at2"/>
<proteinExistence type="inferred from homology"/>
<feature type="transmembrane region" description="Helical" evidence="8">
    <location>
        <begin position="203"/>
        <end position="222"/>
    </location>
</feature>
<comment type="subcellular location">
    <subcellularLocation>
        <location evidence="1">Cell membrane</location>
        <topology evidence="1">Multi-pass membrane protein</topology>
    </subcellularLocation>
</comment>
<name>A0A368KIG9_9GAMM</name>
<feature type="transmembrane region" description="Helical" evidence="8">
    <location>
        <begin position="282"/>
        <end position="302"/>
    </location>
</feature>
<keyword evidence="4 8" id="KW-0812">Transmembrane</keyword>
<evidence type="ECO:0000256" key="8">
    <source>
        <dbReference type="SAM" id="Phobius"/>
    </source>
</evidence>
<evidence type="ECO:0000256" key="3">
    <source>
        <dbReference type="ARBA" id="ARBA00022475"/>
    </source>
</evidence>
<organism evidence="9 10">
    <name type="scientific">Rhodanobacter denitrificans</name>
    <dbReference type="NCBI Taxonomy" id="666685"/>
    <lineage>
        <taxon>Bacteria</taxon>
        <taxon>Pseudomonadati</taxon>
        <taxon>Pseudomonadota</taxon>
        <taxon>Gammaproteobacteria</taxon>
        <taxon>Lysobacterales</taxon>
        <taxon>Rhodanobacteraceae</taxon>
        <taxon>Rhodanobacter</taxon>
    </lineage>
</organism>
<accession>A0A368KIG9</accession>
<feature type="site" description="Important for channel permeability" evidence="7">
    <location>
        <position position="312"/>
    </location>
</feature>
<dbReference type="Proteomes" id="UP000252387">
    <property type="component" value="Unassembled WGS sequence"/>
</dbReference>
<dbReference type="PANTHER" id="PTHR10464">
    <property type="entry name" value="UREA TRANSPORTER"/>
    <property type="match status" value="1"/>
</dbReference>
<dbReference type="EMBL" id="QFWQ01000003">
    <property type="protein sequence ID" value="RCS30765.1"/>
    <property type="molecule type" value="Genomic_DNA"/>
</dbReference>
<keyword evidence="5 8" id="KW-1133">Transmembrane helix</keyword>
<protein>
    <submittedName>
        <fullName evidence="9">Urea transporter</fullName>
    </submittedName>
</protein>
<comment type="similarity">
    <text evidence="2">Belongs to the urea transporter family.</text>
</comment>
<keyword evidence="10" id="KW-1185">Reference proteome</keyword>
<feature type="transmembrane region" description="Helical" evidence="8">
    <location>
        <begin position="118"/>
        <end position="136"/>
    </location>
</feature>
<keyword evidence="6 8" id="KW-0472">Membrane</keyword>
<dbReference type="PIRSF" id="PIRSF016502">
    <property type="entry name" value="Urea_transporter"/>
    <property type="match status" value="1"/>
</dbReference>
<dbReference type="Gene3D" id="1.10.3430.10">
    <property type="entry name" value="Ammonium transporter AmtB like domains"/>
    <property type="match status" value="1"/>
</dbReference>
<evidence type="ECO:0000256" key="1">
    <source>
        <dbReference type="ARBA" id="ARBA00004651"/>
    </source>
</evidence>
<dbReference type="GO" id="GO:0015204">
    <property type="term" value="F:urea transmembrane transporter activity"/>
    <property type="evidence" value="ECO:0007669"/>
    <property type="project" value="InterPro"/>
</dbReference>
<reference evidence="9 10" key="1">
    <citation type="submission" date="2018-05" db="EMBL/GenBank/DDBJ databases">
        <title>Draft genome sequence of Rhodanobacter denitrificans Yn1 isolated from gold copper mine.</title>
        <authorList>
            <person name="Yang N."/>
            <person name="Mazhar H.S."/>
            <person name="Rensing C."/>
        </authorList>
    </citation>
    <scope>NUCLEOTIDE SEQUENCE [LARGE SCALE GENOMIC DNA]</scope>
    <source>
        <strain evidence="9 10">Yn1</strain>
    </source>
</reference>
<keyword evidence="3" id="KW-1003">Cell membrane</keyword>
<dbReference type="GO" id="GO:0005886">
    <property type="term" value="C:plasma membrane"/>
    <property type="evidence" value="ECO:0007669"/>
    <property type="project" value="UniProtKB-SubCell"/>
</dbReference>
<evidence type="ECO:0000256" key="2">
    <source>
        <dbReference type="ARBA" id="ARBA00005914"/>
    </source>
</evidence>
<feature type="transmembrane region" description="Helical" evidence="8">
    <location>
        <begin position="148"/>
        <end position="166"/>
    </location>
</feature>
<dbReference type="AlphaFoldDB" id="A0A368KIG9"/>
<feature type="transmembrane region" description="Helical" evidence="8">
    <location>
        <begin position="95"/>
        <end position="112"/>
    </location>
</feature>
<dbReference type="PANTHER" id="PTHR10464:SF4">
    <property type="entry name" value="UREA TRANSPORTER"/>
    <property type="match status" value="1"/>
</dbReference>
<dbReference type="InterPro" id="IPR029020">
    <property type="entry name" value="Ammonium/urea_transptr"/>
</dbReference>
<feature type="transmembrane region" description="Helical" evidence="8">
    <location>
        <begin position="229"/>
        <end position="247"/>
    </location>
</feature>
<feature type="transmembrane region" description="Helical" evidence="8">
    <location>
        <begin position="51"/>
        <end position="83"/>
    </location>
</feature>
<gene>
    <name evidence="9" type="ORF">DEO45_03070</name>
</gene>
<dbReference type="Pfam" id="PF03253">
    <property type="entry name" value="UT"/>
    <property type="match status" value="1"/>
</dbReference>
<evidence type="ECO:0000256" key="4">
    <source>
        <dbReference type="ARBA" id="ARBA00022692"/>
    </source>
</evidence>
<evidence type="ECO:0000256" key="5">
    <source>
        <dbReference type="ARBA" id="ARBA00022989"/>
    </source>
</evidence>
<evidence type="ECO:0000256" key="6">
    <source>
        <dbReference type="ARBA" id="ARBA00023136"/>
    </source>
</evidence>
<evidence type="ECO:0000256" key="7">
    <source>
        <dbReference type="PIRSR" id="PIRSR016502-1"/>
    </source>
</evidence>
<feature type="transmembrane region" description="Helical" evidence="8">
    <location>
        <begin position="253"/>
        <end position="275"/>
    </location>
</feature>
<feature type="transmembrane region" description="Helical" evidence="8">
    <location>
        <begin position="308"/>
        <end position="326"/>
    </location>
</feature>
<sequence length="335" mass="34102">MTGNGAAPVSAASGWARLAGRHPLLAWLDAALRGSGQVIFMDNPLTGLLNFVALCWGAFAGGTTLAVAIGAVVGNLVSTAAAYPLRADRAALRRGLCGFNGLLVGAGIPTFLAHTPLMWLLLVFAAAGSTVVTLAIGRWFDARKLPGLTFPFVLTTWLVLLAAYRLPGLPIAALPPAELASQASAGGGLASIDAFIRAALRGVAQVFFVDNPVSGAIFLLALAVESRWCAALAAFGAAAATACALAMGADANVVAHGLWSYSAVLTAPAIGCVFLKPGPRSLLYGAAATLFTVIVQGATATFAGTLGIPALTFPFVLTTWLFLLAWRGLGTDAGQ</sequence>
<evidence type="ECO:0000313" key="10">
    <source>
        <dbReference type="Proteomes" id="UP000252387"/>
    </source>
</evidence>
<comment type="caution">
    <text evidence="9">The sequence shown here is derived from an EMBL/GenBank/DDBJ whole genome shotgun (WGS) entry which is preliminary data.</text>
</comment>
<dbReference type="InterPro" id="IPR004937">
    <property type="entry name" value="Urea_transporter"/>
</dbReference>
<evidence type="ECO:0000313" key="9">
    <source>
        <dbReference type="EMBL" id="RCS30765.1"/>
    </source>
</evidence>